<gene>
    <name evidence="9" type="ORF">G3580_14855</name>
</gene>
<dbReference type="SMART" id="SM00382">
    <property type="entry name" value="AAA"/>
    <property type="match status" value="1"/>
</dbReference>
<dbReference type="SUPFAM" id="SSF52172">
    <property type="entry name" value="CheY-like"/>
    <property type="match status" value="1"/>
</dbReference>
<keyword evidence="4" id="KW-0238">DNA-binding</keyword>
<dbReference type="InterPro" id="IPR002078">
    <property type="entry name" value="Sigma_54_int"/>
</dbReference>
<sequence length="475" mass="51780">MPNKPSLLIVDDDALIVETLGVLLAPDYRISSAPTRRAAIEVVRALPEPPALALIDLGLPPSPHRPDEGFALIADLLAHAPDMRIIVLSGQSDNGNARRARTLGALEFIAKPADPAHLRRVLEQALKADEHSDVQPIVGESPAITELRARIAQYADAPFPVLIQGESGAGKERVAQQLHAASARRGAAFLTLNCAAIAPTLIEAALFGHTRGAFTGATGQRAGYFEEASEGCLLLDEIGELPLDLQPKLLRVLENGEFQRVGETRPRFSRARILAATNRDLQAEVRSGRFRADLYHRLSVFTLQVPSLREMGDDRLLLYRHFRDQFARQTGQPAFTLTEDALGRWQAYHFPGNVRELKNICIRLQTKYPGQPVDTAALEDELDRRAPPPVPLARAANGPADDPEVRIGRAIEALSGTDGFSLDAALREQERAFIEAALRLAGGNMSQAARHLGINRTTLYNRMDSLGLPRALAGQ</sequence>
<dbReference type="FunFam" id="3.40.50.300:FF:000006">
    <property type="entry name" value="DNA-binding transcriptional regulator NtrC"/>
    <property type="match status" value="1"/>
</dbReference>
<dbReference type="SUPFAM" id="SSF52540">
    <property type="entry name" value="P-loop containing nucleoside triphosphate hydrolases"/>
    <property type="match status" value="1"/>
</dbReference>
<dbReference type="RefSeq" id="WP_173766781.1">
    <property type="nucleotide sequence ID" value="NZ_CP048836.1"/>
</dbReference>
<evidence type="ECO:0000313" key="10">
    <source>
        <dbReference type="Proteomes" id="UP000501991"/>
    </source>
</evidence>
<accession>A0A6C1B7U0</accession>
<dbReference type="Pfam" id="PF00158">
    <property type="entry name" value="Sigma54_activat"/>
    <property type="match status" value="1"/>
</dbReference>
<evidence type="ECO:0000256" key="3">
    <source>
        <dbReference type="ARBA" id="ARBA00023015"/>
    </source>
</evidence>
<dbReference type="GO" id="GO:0043565">
    <property type="term" value="F:sequence-specific DNA binding"/>
    <property type="evidence" value="ECO:0007669"/>
    <property type="project" value="InterPro"/>
</dbReference>
<dbReference type="PANTHER" id="PTHR32071:SF117">
    <property type="entry name" value="PTS-DEPENDENT DIHYDROXYACETONE KINASE OPERON REGULATORY PROTEIN-RELATED"/>
    <property type="match status" value="1"/>
</dbReference>
<keyword evidence="6" id="KW-0597">Phosphoprotein</keyword>
<dbReference type="Gene3D" id="3.40.50.2300">
    <property type="match status" value="1"/>
</dbReference>
<dbReference type="GO" id="GO:0005524">
    <property type="term" value="F:ATP binding"/>
    <property type="evidence" value="ECO:0007669"/>
    <property type="project" value="UniProtKB-KW"/>
</dbReference>
<dbReference type="SMART" id="SM00448">
    <property type="entry name" value="REC"/>
    <property type="match status" value="1"/>
</dbReference>
<evidence type="ECO:0000313" key="9">
    <source>
        <dbReference type="EMBL" id="QID18788.1"/>
    </source>
</evidence>
<evidence type="ECO:0000256" key="4">
    <source>
        <dbReference type="ARBA" id="ARBA00023125"/>
    </source>
</evidence>
<dbReference type="InterPro" id="IPR009057">
    <property type="entry name" value="Homeodomain-like_sf"/>
</dbReference>
<evidence type="ECO:0000259" key="7">
    <source>
        <dbReference type="PROSITE" id="PS50045"/>
    </source>
</evidence>
<dbReference type="Pfam" id="PF00072">
    <property type="entry name" value="Response_reg"/>
    <property type="match status" value="1"/>
</dbReference>
<dbReference type="EMBL" id="CP048836">
    <property type="protein sequence ID" value="QID18788.1"/>
    <property type="molecule type" value="Genomic_DNA"/>
</dbReference>
<dbReference type="KEGG" id="azq:G3580_14855"/>
<protein>
    <submittedName>
        <fullName evidence="9">Sigma-54-dependent Fis family transcriptional regulator</fullName>
    </submittedName>
</protein>
<dbReference type="CDD" id="cd17535">
    <property type="entry name" value="REC_NarL-like"/>
    <property type="match status" value="1"/>
</dbReference>
<keyword evidence="2" id="KW-0067">ATP-binding</keyword>
<keyword evidence="3" id="KW-0805">Transcription regulation</keyword>
<dbReference type="InterPro" id="IPR002197">
    <property type="entry name" value="HTH_Fis"/>
</dbReference>
<evidence type="ECO:0000256" key="1">
    <source>
        <dbReference type="ARBA" id="ARBA00022741"/>
    </source>
</evidence>
<feature type="domain" description="Sigma-54 factor interaction" evidence="7">
    <location>
        <begin position="137"/>
        <end position="366"/>
    </location>
</feature>
<dbReference type="InterPro" id="IPR058031">
    <property type="entry name" value="AAA_lid_NorR"/>
</dbReference>
<dbReference type="AlphaFoldDB" id="A0A6C1B7U0"/>
<dbReference type="Pfam" id="PF02954">
    <property type="entry name" value="HTH_8"/>
    <property type="match status" value="1"/>
</dbReference>
<evidence type="ECO:0000256" key="2">
    <source>
        <dbReference type="ARBA" id="ARBA00022840"/>
    </source>
</evidence>
<dbReference type="Proteomes" id="UP000501991">
    <property type="component" value="Chromosome"/>
</dbReference>
<dbReference type="InterPro" id="IPR058245">
    <property type="entry name" value="NreC/VraR/RcsB-like_REC"/>
</dbReference>
<evidence type="ECO:0000259" key="8">
    <source>
        <dbReference type="PROSITE" id="PS50110"/>
    </source>
</evidence>
<organism evidence="9 10">
    <name type="scientific">Nitrogeniibacter mangrovi</name>
    <dbReference type="NCBI Taxonomy" id="2016596"/>
    <lineage>
        <taxon>Bacteria</taxon>
        <taxon>Pseudomonadati</taxon>
        <taxon>Pseudomonadota</taxon>
        <taxon>Betaproteobacteria</taxon>
        <taxon>Rhodocyclales</taxon>
        <taxon>Zoogloeaceae</taxon>
        <taxon>Nitrogeniibacter</taxon>
    </lineage>
</organism>
<reference evidence="9 10" key="1">
    <citation type="submission" date="2020-02" db="EMBL/GenBank/DDBJ databases">
        <title>Nitrogenibacter mangrovi gen. nov., sp. nov. isolated from mangrove sediment, a denitrifying betaproteobacterium.</title>
        <authorList>
            <person name="Liao H."/>
            <person name="Tian Y."/>
        </authorList>
    </citation>
    <scope>NUCLEOTIDE SEQUENCE [LARGE SCALE GENOMIC DNA]</scope>
    <source>
        <strain evidence="9 10">M9-3-2</strain>
    </source>
</reference>
<dbReference type="GO" id="GO:0000160">
    <property type="term" value="P:phosphorelay signal transduction system"/>
    <property type="evidence" value="ECO:0007669"/>
    <property type="project" value="InterPro"/>
</dbReference>
<dbReference type="InterPro" id="IPR001789">
    <property type="entry name" value="Sig_transdc_resp-reg_receiver"/>
</dbReference>
<dbReference type="PROSITE" id="PS00688">
    <property type="entry name" value="SIGMA54_INTERACT_3"/>
    <property type="match status" value="1"/>
</dbReference>
<name>A0A6C1B7U0_9RHOO</name>
<dbReference type="CDD" id="cd00009">
    <property type="entry name" value="AAA"/>
    <property type="match status" value="1"/>
</dbReference>
<keyword evidence="10" id="KW-1185">Reference proteome</keyword>
<feature type="domain" description="Response regulatory" evidence="8">
    <location>
        <begin position="6"/>
        <end position="126"/>
    </location>
</feature>
<keyword evidence="1" id="KW-0547">Nucleotide-binding</keyword>
<evidence type="ECO:0000256" key="5">
    <source>
        <dbReference type="ARBA" id="ARBA00023163"/>
    </source>
</evidence>
<feature type="modified residue" description="4-aspartylphosphate" evidence="6">
    <location>
        <position position="56"/>
    </location>
</feature>
<dbReference type="InterPro" id="IPR011006">
    <property type="entry name" value="CheY-like_superfamily"/>
</dbReference>
<dbReference type="PROSITE" id="PS00675">
    <property type="entry name" value="SIGMA54_INTERACT_1"/>
    <property type="match status" value="1"/>
</dbReference>
<dbReference type="SUPFAM" id="SSF46689">
    <property type="entry name" value="Homeodomain-like"/>
    <property type="match status" value="1"/>
</dbReference>
<dbReference type="Pfam" id="PF25601">
    <property type="entry name" value="AAA_lid_14"/>
    <property type="match status" value="1"/>
</dbReference>
<dbReference type="InterPro" id="IPR027417">
    <property type="entry name" value="P-loop_NTPase"/>
</dbReference>
<dbReference type="PRINTS" id="PR01590">
    <property type="entry name" value="HTHFIS"/>
</dbReference>
<dbReference type="PROSITE" id="PS50110">
    <property type="entry name" value="RESPONSE_REGULATORY"/>
    <property type="match status" value="1"/>
</dbReference>
<dbReference type="PANTHER" id="PTHR32071">
    <property type="entry name" value="TRANSCRIPTIONAL REGULATORY PROTEIN"/>
    <property type="match status" value="1"/>
</dbReference>
<dbReference type="Gene3D" id="3.40.50.300">
    <property type="entry name" value="P-loop containing nucleotide triphosphate hydrolases"/>
    <property type="match status" value="1"/>
</dbReference>
<dbReference type="InterPro" id="IPR003593">
    <property type="entry name" value="AAA+_ATPase"/>
</dbReference>
<dbReference type="Gene3D" id="1.10.8.60">
    <property type="match status" value="1"/>
</dbReference>
<evidence type="ECO:0000256" key="6">
    <source>
        <dbReference type="PROSITE-ProRule" id="PRU00169"/>
    </source>
</evidence>
<dbReference type="InterPro" id="IPR025662">
    <property type="entry name" value="Sigma_54_int_dom_ATP-bd_1"/>
</dbReference>
<keyword evidence="5" id="KW-0804">Transcription</keyword>
<proteinExistence type="predicted"/>
<dbReference type="GO" id="GO:0006355">
    <property type="term" value="P:regulation of DNA-templated transcription"/>
    <property type="evidence" value="ECO:0007669"/>
    <property type="project" value="InterPro"/>
</dbReference>
<dbReference type="PROSITE" id="PS50045">
    <property type="entry name" value="SIGMA54_INTERACT_4"/>
    <property type="match status" value="1"/>
</dbReference>
<dbReference type="Gene3D" id="1.10.10.60">
    <property type="entry name" value="Homeodomain-like"/>
    <property type="match status" value="1"/>
</dbReference>
<dbReference type="InterPro" id="IPR025944">
    <property type="entry name" value="Sigma_54_int_dom_CS"/>
</dbReference>